<dbReference type="PROSITE" id="PS50002">
    <property type="entry name" value="SH3"/>
    <property type="match status" value="1"/>
</dbReference>
<evidence type="ECO:0000256" key="3">
    <source>
        <dbReference type="PROSITE-ProRule" id="PRU00192"/>
    </source>
</evidence>
<dbReference type="VEuPathDB" id="FungiDB:SJAG_00970"/>
<dbReference type="CDD" id="cd11842">
    <property type="entry name" value="SH3_Ysc84p_like"/>
    <property type="match status" value="1"/>
</dbReference>
<dbReference type="OMA" id="TQNDWWT"/>
<dbReference type="InterPro" id="IPR033643">
    <property type="entry name" value="SYLF_SH3YL1-like"/>
</dbReference>
<organism evidence="6 8">
    <name type="scientific">Schizosaccharomyces japonicus (strain yFS275 / FY16936)</name>
    <name type="common">Fission yeast</name>
    <dbReference type="NCBI Taxonomy" id="402676"/>
    <lineage>
        <taxon>Eukaryota</taxon>
        <taxon>Fungi</taxon>
        <taxon>Dikarya</taxon>
        <taxon>Ascomycota</taxon>
        <taxon>Taphrinomycotina</taxon>
        <taxon>Schizosaccharomycetes</taxon>
        <taxon>Schizosaccharomycetales</taxon>
        <taxon>Schizosaccharomycetaceae</taxon>
        <taxon>Schizosaccharomyces</taxon>
    </lineage>
</organism>
<dbReference type="GeneID" id="7050841"/>
<proteinExistence type="inferred from homology"/>
<dbReference type="JaponicusDB" id="SJAG_00970">
    <property type="gene designation" value="lsb4"/>
</dbReference>
<name>B6JX43_SCHJY</name>
<feature type="compositionally biased region" description="Basic and acidic residues" evidence="4">
    <location>
        <begin position="259"/>
        <end position="273"/>
    </location>
</feature>
<comment type="similarity">
    <text evidence="1">Belongs to the SH3YL1 family.</text>
</comment>
<gene>
    <name evidence="7" type="primary">lsb4</name>
    <name evidence="6" type="ORF">SJAG_00970</name>
</gene>
<dbReference type="Proteomes" id="UP000001744">
    <property type="component" value="Unassembled WGS sequence"/>
</dbReference>
<evidence type="ECO:0000256" key="1">
    <source>
        <dbReference type="ARBA" id="ARBA00007761"/>
    </source>
</evidence>
<dbReference type="GO" id="GO:0051015">
    <property type="term" value="F:actin filament binding"/>
    <property type="evidence" value="ECO:0000318"/>
    <property type="project" value="GO_Central"/>
</dbReference>
<dbReference type="InterPro" id="IPR051702">
    <property type="entry name" value="SH3_domain_YSC84-like"/>
</dbReference>
<evidence type="ECO:0000313" key="6">
    <source>
        <dbReference type="EMBL" id="EEB05944.1"/>
    </source>
</evidence>
<feature type="compositionally biased region" description="Polar residues" evidence="4">
    <location>
        <begin position="245"/>
        <end position="257"/>
    </location>
</feature>
<dbReference type="GO" id="GO:0030479">
    <property type="term" value="C:actin cortical patch"/>
    <property type="evidence" value="ECO:0000318"/>
    <property type="project" value="GO_Central"/>
</dbReference>
<dbReference type="InterPro" id="IPR001452">
    <property type="entry name" value="SH3_domain"/>
</dbReference>
<dbReference type="GO" id="GO:0035091">
    <property type="term" value="F:phosphatidylinositol binding"/>
    <property type="evidence" value="ECO:0000318"/>
    <property type="project" value="GO_Central"/>
</dbReference>
<dbReference type="CDD" id="cd11525">
    <property type="entry name" value="SYLF_SH3YL1_like"/>
    <property type="match status" value="1"/>
</dbReference>
<dbReference type="PANTHER" id="PTHR15629:SF2">
    <property type="entry name" value="SH3 DOMAIN-CONTAINING YSC84-LIKE PROTEIN 1"/>
    <property type="match status" value="1"/>
</dbReference>
<dbReference type="GO" id="GO:0051666">
    <property type="term" value="P:actin cortical patch localization"/>
    <property type="evidence" value="ECO:0000318"/>
    <property type="project" value="GO_Central"/>
</dbReference>
<dbReference type="InterPro" id="IPR007461">
    <property type="entry name" value="Ysc84_actin-binding"/>
</dbReference>
<dbReference type="HOGENOM" id="CLU_015320_2_2_1"/>
<evidence type="ECO:0000256" key="4">
    <source>
        <dbReference type="SAM" id="MobiDB-lite"/>
    </source>
</evidence>
<evidence type="ECO:0000313" key="8">
    <source>
        <dbReference type="Proteomes" id="UP000001744"/>
    </source>
</evidence>
<dbReference type="SMART" id="SM00326">
    <property type="entry name" value="SH3"/>
    <property type="match status" value="1"/>
</dbReference>
<dbReference type="eggNOG" id="KOG1843">
    <property type="taxonomic scope" value="Eukaryota"/>
</dbReference>
<dbReference type="OrthoDB" id="443981at2759"/>
<keyword evidence="2 3" id="KW-0728">SH3 domain</keyword>
<feature type="region of interest" description="Disordered" evidence="4">
    <location>
        <begin position="237"/>
        <end position="381"/>
    </location>
</feature>
<dbReference type="FunFam" id="2.30.30.40:FF:000100">
    <property type="entry name" value="SH3 domain-containing YSC84-like protein 1"/>
    <property type="match status" value="1"/>
</dbReference>
<dbReference type="EMBL" id="KE651166">
    <property type="protein sequence ID" value="EEB05944.1"/>
    <property type="molecule type" value="Genomic_DNA"/>
</dbReference>
<evidence type="ECO:0000259" key="5">
    <source>
        <dbReference type="PROSITE" id="PS50002"/>
    </source>
</evidence>
<evidence type="ECO:0000256" key="2">
    <source>
        <dbReference type="ARBA" id="ARBA00022443"/>
    </source>
</evidence>
<dbReference type="Pfam" id="PF00018">
    <property type="entry name" value="SH3_1"/>
    <property type="match status" value="1"/>
</dbReference>
<dbReference type="RefSeq" id="XP_002172237.1">
    <property type="nucleotide sequence ID" value="XM_002172201.2"/>
</dbReference>
<keyword evidence="8" id="KW-1185">Reference proteome</keyword>
<reference evidence="6 8" key="1">
    <citation type="journal article" date="2011" name="Science">
        <title>Comparative functional genomics of the fission yeasts.</title>
        <authorList>
            <person name="Rhind N."/>
            <person name="Chen Z."/>
            <person name="Yassour M."/>
            <person name="Thompson D.A."/>
            <person name="Haas B.J."/>
            <person name="Habib N."/>
            <person name="Wapinski I."/>
            <person name="Roy S."/>
            <person name="Lin M.F."/>
            <person name="Heiman D.I."/>
            <person name="Young S.K."/>
            <person name="Furuya K."/>
            <person name="Guo Y."/>
            <person name="Pidoux A."/>
            <person name="Chen H.M."/>
            <person name="Robbertse B."/>
            <person name="Goldberg J.M."/>
            <person name="Aoki K."/>
            <person name="Bayne E.H."/>
            <person name="Berlin A.M."/>
            <person name="Desjardins C.A."/>
            <person name="Dobbs E."/>
            <person name="Dukaj L."/>
            <person name="Fan L."/>
            <person name="FitzGerald M.G."/>
            <person name="French C."/>
            <person name="Gujja S."/>
            <person name="Hansen K."/>
            <person name="Keifenheim D."/>
            <person name="Levin J.Z."/>
            <person name="Mosher R.A."/>
            <person name="Mueller C.A."/>
            <person name="Pfiffner J."/>
            <person name="Priest M."/>
            <person name="Russ C."/>
            <person name="Smialowska A."/>
            <person name="Swoboda P."/>
            <person name="Sykes S.M."/>
            <person name="Vaughn M."/>
            <person name="Vengrova S."/>
            <person name="Yoder R."/>
            <person name="Zeng Q."/>
            <person name="Allshire R."/>
            <person name="Baulcombe D."/>
            <person name="Birren B.W."/>
            <person name="Brown W."/>
            <person name="Ekwall K."/>
            <person name="Kellis M."/>
            <person name="Leatherwood J."/>
            <person name="Levin H."/>
            <person name="Margalit H."/>
            <person name="Martienssen R."/>
            <person name="Nieduszynski C.A."/>
            <person name="Spatafora J.W."/>
            <person name="Friedman N."/>
            <person name="Dalgaard J.Z."/>
            <person name="Baumann P."/>
            <person name="Niki H."/>
            <person name="Regev A."/>
            <person name="Nusbaum C."/>
        </authorList>
    </citation>
    <scope>NUCLEOTIDE SEQUENCE [LARGE SCALE GENOMIC DNA]</scope>
    <source>
        <strain evidence="8">yFS275 / FY16936</strain>
    </source>
</reference>
<dbReference type="PRINTS" id="PR00452">
    <property type="entry name" value="SH3DOMAIN"/>
</dbReference>
<dbReference type="Gene3D" id="2.30.30.40">
    <property type="entry name" value="SH3 Domains"/>
    <property type="match status" value="1"/>
</dbReference>
<dbReference type="AlphaFoldDB" id="B6JX43"/>
<dbReference type="STRING" id="402676.B6JX43"/>
<protein>
    <submittedName>
        <fullName evidence="6">Actin cortical patch component Lsb4</fullName>
    </submittedName>
</protein>
<feature type="compositionally biased region" description="Low complexity" evidence="4">
    <location>
        <begin position="357"/>
        <end position="368"/>
    </location>
</feature>
<dbReference type="GO" id="GO:0051017">
    <property type="term" value="P:actin filament bundle assembly"/>
    <property type="evidence" value="ECO:0000318"/>
    <property type="project" value="GO_Central"/>
</dbReference>
<dbReference type="SUPFAM" id="SSF50044">
    <property type="entry name" value="SH3-domain"/>
    <property type="match status" value="1"/>
</dbReference>
<dbReference type="Pfam" id="PF04366">
    <property type="entry name" value="Ysc84"/>
    <property type="match status" value="1"/>
</dbReference>
<feature type="domain" description="SH3" evidence="5">
    <location>
        <begin position="379"/>
        <end position="438"/>
    </location>
</feature>
<dbReference type="PANTHER" id="PTHR15629">
    <property type="entry name" value="SH3YL1 PROTEIN"/>
    <property type="match status" value="1"/>
</dbReference>
<feature type="compositionally biased region" description="Acidic residues" evidence="4">
    <location>
        <begin position="336"/>
        <end position="345"/>
    </location>
</feature>
<accession>B6JX43</accession>
<sequence>MGLHNPLPSSLKSECKKAGKILASFVDPRQTFGPQEVIPPSVLSRAKGLVVMTVLKAGFMFSGRIGSGLIVARLDDGTWSAPSAVCTAGMGFGAQIGSELTDFVIILNSKQAVQTFARVGSITLGGNLSVAAGPLGRNAEAGGSASAGGVAPIFSYSKTKGLFAGVSLEGSVLIERRDANKRLYRGDVTAKSLLNGQVPQPAAADPLYRVLNSRVFNRDSIIGDDIYNDIPVYDDTGSDDLWDSRPNNGSRTSQRQSHYTRDELDDYDNRNTGRSDLTYSRRNRYDNDVDEDYGFDGPSAKSRTFGDSATDSLKGNKSSIGRSKSMFQSNYRDAPDEGSSDEDDAYEGRYAAHRSNSVRVSARPARPSAPKPTFDTKPLGPNQVRAVFPFSGEQAGDLTFQKGDIIDVVQRTESTDDWWTGRIGTRQGIFPANYVKFD</sequence>
<dbReference type="InterPro" id="IPR036028">
    <property type="entry name" value="SH3-like_dom_sf"/>
</dbReference>
<feature type="compositionally biased region" description="Polar residues" evidence="4">
    <location>
        <begin position="301"/>
        <end position="331"/>
    </location>
</feature>
<evidence type="ECO:0000313" key="7">
    <source>
        <dbReference type="JaponicusDB" id="SJAG_00970"/>
    </source>
</evidence>